<dbReference type="AlphaFoldDB" id="A0A101LZ28"/>
<name>A0A101LZ28_PICGL</name>
<evidence type="ECO:0000313" key="1">
    <source>
        <dbReference type="EMBL" id="KUM47940.1"/>
    </source>
</evidence>
<keyword evidence="1" id="KW-0496">Mitochondrion</keyword>
<protein>
    <submittedName>
        <fullName evidence="1">Uncharacterized protein</fullName>
    </submittedName>
</protein>
<gene>
    <name evidence="1" type="ORF">ABT39_MTgene4935</name>
</gene>
<sequence>MKPCGFCLLTRLVPPLDLELKLIAPLPSLQVFPPTLSCPPLLFFEPLLGGAFRSKLEERLRITSVFS</sequence>
<reference evidence="1" key="1">
    <citation type="journal article" date="2015" name="Genome Biol. Evol.">
        <title>Organellar Genomes of White Spruce (Picea glauca): Assembly and Annotation.</title>
        <authorList>
            <person name="Jackman S.D."/>
            <person name="Warren R.L."/>
            <person name="Gibb E.A."/>
            <person name="Vandervalk B.P."/>
            <person name="Mohamadi H."/>
            <person name="Chu J."/>
            <person name="Raymond A."/>
            <person name="Pleasance S."/>
            <person name="Coope R."/>
            <person name="Wildung M.R."/>
            <person name="Ritland C.E."/>
            <person name="Bousquet J."/>
            <person name="Jones S.J."/>
            <person name="Bohlmann J."/>
            <person name="Birol I."/>
        </authorList>
    </citation>
    <scope>NUCLEOTIDE SEQUENCE [LARGE SCALE GENOMIC DNA]</scope>
    <source>
        <tissue evidence="1">Flushing bud</tissue>
    </source>
</reference>
<organism evidence="1">
    <name type="scientific">Picea glauca</name>
    <name type="common">White spruce</name>
    <name type="synonym">Pinus glauca</name>
    <dbReference type="NCBI Taxonomy" id="3330"/>
    <lineage>
        <taxon>Eukaryota</taxon>
        <taxon>Viridiplantae</taxon>
        <taxon>Streptophyta</taxon>
        <taxon>Embryophyta</taxon>
        <taxon>Tracheophyta</taxon>
        <taxon>Spermatophyta</taxon>
        <taxon>Pinopsida</taxon>
        <taxon>Pinidae</taxon>
        <taxon>Conifers I</taxon>
        <taxon>Pinales</taxon>
        <taxon>Pinaceae</taxon>
        <taxon>Picea</taxon>
    </lineage>
</organism>
<dbReference type="EMBL" id="LKAM01000006">
    <property type="protein sequence ID" value="KUM47940.1"/>
    <property type="molecule type" value="Genomic_DNA"/>
</dbReference>
<geneLocation type="mitochondrion" evidence="1"/>
<proteinExistence type="predicted"/>
<comment type="caution">
    <text evidence="1">The sequence shown here is derived from an EMBL/GenBank/DDBJ whole genome shotgun (WGS) entry which is preliminary data.</text>
</comment>
<accession>A0A101LZ28</accession>